<dbReference type="InterPro" id="IPR036890">
    <property type="entry name" value="HATPase_C_sf"/>
</dbReference>
<feature type="domain" description="Response regulatory" evidence="11">
    <location>
        <begin position="429"/>
        <end position="548"/>
    </location>
</feature>
<dbReference type="CDD" id="cd00130">
    <property type="entry name" value="PAS"/>
    <property type="match status" value="1"/>
</dbReference>
<dbReference type="InterPro" id="IPR000014">
    <property type="entry name" value="PAS"/>
</dbReference>
<dbReference type="Pfam" id="PF00072">
    <property type="entry name" value="Response_reg"/>
    <property type="match status" value="1"/>
</dbReference>
<keyword evidence="3 9" id="KW-0597">Phosphoprotein</keyword>
<dbReference type="Gene3D" id="3.30.565.10">
    <property type="entry name" value="Histidine kinase-like ATPase, C-terminal domain"/>
    <property type="match status" value="1"/>
</dbReference>
<dbReference type="CDD" id="cd17546">
    <property type="entry name" value="REC_hyHK_CKI1_RcsC-like"/>
    <property type="match status" value="1"/>
</dbReference>
<dbReference type="FunFam" id="1.10.287.130:FF:000002">
    <property type="entry name" value="Two-component osmosensing histidine kinase"/>
    <property type="match status" value="1"/>
</dbReference>
<evidence type="ECO:0000256" key="3">
    <source>
        <dbReference type="ARBA" id="ARBA00022553"/>
    </source>
</evidence>
<dbReference type="PROSITE" id="PS50110">
    <property type="entry name" value="RESPONSE_REGULATORY"/>
    <property type="match status" value="1"/>
</dbReference>
<protein>
    <recommendedName>
        <fullName evidence="2">histidine kinase</fullName>
        <ecNumber evidence="2">2.7.13.3</ecNumber>
    </recommendedName>
</protein>
<dbReference type="Pfam" id="PF00989">
    <property type="entry name" value="PAS"/>
    <property type="match status" value="1"/>
</dbReference>
<evidence type="ECO:0000259" key="12">
    <source>
        <dbReference type="PROSITE" id="PS50112"/>
    </source>
</evidence>
<evidence type="ECO:0000256" key="8">
    <source>
        <dbReference type="ARBA" id="ARBA00023012"/>
    </source>
</evidence>
<evidence type="ECO:0000259" key="11">
    <source>
        <dbReference type="PROSITE" id="PS50110"/>
    </source>
</evidence>
<dbReference type="Pfam" id="PF00512">
    <property type="entry name" value="HisKA"/>
    <property type="match status" value="1"/>
</dbReference>
<dbReference type="EC" id="2.7.13.3" evidence="2"/>
<dbReference type="SUPFAM" id="SSF55785">
    <property type="entry name" value="PYP-like sensor domain (PAS domain)"/>
    <property type="match status" value="1"/>
</dbReference>
<feature type="modified residue" description="4-aspartylphosphate" evidence="9">
    <location>
        <position position="478"/>
    </location>
</feature>
<dbReference type="Proteomes" id="UP000178449">
    <property type="component" value="Unassembled WGS sequence"/>
</dbReference>
<keyword evidence="4" id="KW-0808">Transferase</keyword>
<keyword evidence="6" id="KW-0418">Kinase</keyword>
<dbReference type="PANTHER" id="PTHR45339">
    <property type="entry name" value="HYBRID SIGNAL TRANSDUCTION HISTIDINE KINASE J"/>
    <property type="match status" value="1"/>
</dbReference>
<dbReference type="InterPro" id="IPR011006">
    <property type="entry name" value="CheY-like_superfamily"/>
</dbReference>
<dbReference type="InterPro" id="IPR013767">
    <property type="entry name" value="PAS_fold"/>
</dbReference>
<evidence type="ECO:0000313" key="14">
    <source>
        <dbReference type="Proteomes" id="UP000178449"/>
    </source>
</evidence>
<dbReference type="InterPro" id="IPR035965">
    <property type="entry name" value="PAS-like_dom_sf"/>
</dbReference>
<name>A0A1F6G5A7_9PROT</name>
<organism evidence="13 14">
    <name type="scientific">Candidatus Lambdaproteobacteria bacterium RIFOXYD2_FULL_50_16</name>
    <dbReference type="NCBI Taxonomy" id="1817772"/>
    <lineage>
        <taxon>Bacteria</taxon>
        <taxon>Pseudomonadati</taxon>
        <taxon>Pseudomonadota</taxon>
        <taxon>Candidatus Lambdaproteobacteria</taxon>
    </lineage>
</organism>
<dbReference type="SMART" id="SM00091">
    <property type="entry name" value="PAS"/>
    <property type="match status" value="1"/>
</dbReference>
<reference evidence="13 14" key="1">
    <citation type="journal article" date="2016" name="Nat. Commun.">
        <title>Thousands of microbial genomes shed light on interconnected biogeochemical processes in an aquifer system.</title>
        <authorList>
            <person name="Anantharaman K."/>
            <person name="Brown C.T."/>
            <person name="Hug L.A."/>
            <person name="Sharon I."/>
            <person name="Castelle C.J."/>
            <person name="Probst A.J."/>
            <person name="Thomas B.C."/>
            <person name="Singh A."/>
            <person name="Wilkins M.J."/>
            <person name="Karaoz U."/>
            <person name="Brodie E.L."/>
            <person name="Williams K.H."/>
            <person name="Hubbard S.S."/>
            <person name="Banfield J.F."/>
        </authorList>
    </citation>
    <scope>NUCLEOTIDE SEQUENCE [LARGE SCALE GENOMIC DNA]</scope>
</reference>
<dbReference type="GO" id="GO:0005524">
    <property type="term" value="F:ATP binding"/>
    <property type="evidence" value="ECO:0007669"/>
    <property type="project" value="UniProtKB-KW"/>
</dbReference>
<dbReference type="InterPro" id="IPR004358">
    <property type="entry name" value="Sig_transdc_His_kin-like_C"/>
</dbReference>
<dbReference type="CDD" id="cd16922">
    <property type="entry name" value="HATPase_EvgS-ArcB-TorS-like"/>
    <property type="match status" value="1"/>
</dbReference>
<accession>A0A1F6G5A7</accession>
<dbReference type="GO" id="GO:0006355">
    <property type="term" value="P:regulation of DNA-templated transcription"/>
    <property type="evidence" value="ECO:0007669"/>
    <property type="project" value="InterPro"/>
</dbReference>
<evidence type="ECO:0000256" key="5">
    <source>
        <dbReference type="ARBA" id="ARBA00022741"/>
    </source>
</evidence>
<evidence type="ECO:0000256" key="1">
    <source>
        <dbReference type="ARBA" id="ARBA00000085"/>
    </source>
</evidence>
<dbReference type="PANTHER" id="PTHR45339:SF1">
    <property type="entry name" value="HYBRID SIGNAL TRANSDUCTION HISTIDINE KINASE J"/>
    <property type="match status" value="1"/>
</dbReference>
<keyword evidence="7" id="KW-0067">ATP-binding</keyword>
<dbReference type="SUPFAM" id="SSF55874">
    <property type="entry name" value="ATPase domain of HSP90 chaperone/DNA topoisomerase II/histidine kinase"/>
    <property type="match status" value="1"/>
</dbReference>
<dbReference type="CDD" id="cd00082">
    <property type="entry name" value="HisKA"/>
    <property type="match status" value="1"/>
</dbReference>
<dbReference type="InterPro" id="IPR036097">
    <property type="entry name" value="HisK_dim/P_sf"/>
</dbReference>
<dbReference type="SMART" id="SM00387">
    <property type="entry name" value="HATPase_c"/>
    <property type="match status" value="1"/>
</dbReference>
<dbReference type="Gene3D" id="3.40.50.2300">
    <property type="match status" value="1"/>
</dbReference>
<evidence type="ECO:0000256" key="9">
    <source>
        <dbReference type="PROSITE-ProRule" id="PRU00169"/>
    </source>
</evidence>
<comment type="caution">
    <text evidence="13">The sequence shown here is derived from an EMBL/GenBank/DDBJ whole genome shotgun (WGS) entry which is preliminary data.</text>
</comment>
<evidence type="ECO:0000256" key="6">
    <source>
        <dbReference type="ARBA" id="ARBA00022777"/>
    </source>
</evidence>
<comment type="catalytic activity">
    <reaction evidence="1">
        <text>ATP + protein L-histidine = ADP + protein N-phospho-L-histidine.</text>
        <dbReference type="EC" id="2.7.13.3"/>
    </reaction>
</comment>
<dbReference type="PRINTS" id="PR00344">
    <property type="entry name" value="BCTRLSENSOR"/>
</dbReference>
<evidence type="ECO:0000256" key="4">
    <source>
        <dbReference type="ARBA" id="ARBA00022679"/>
    </source>
</evidence>
<feature type="domain" description="Histidine kinase" evidence="10">
    <location>
        <begin position="189"/>
        <end position="407"/>
    </location>
</feature>
<sequence length="549" mass="62245">MDTLYLNVLQALEQGVCILDQDWNIVFWNHWLSEKTGFPLNTTQGQSFFHLVVPRARQYLKQRFEQALSAGQPDFLSQSFNQYIIEIPIDYSENFCQMQQRVLLKPLSDSQGRRFLTVFIQDVTLETDRIYSLNFHRKNLEKKVAERTKHLNEAKHQLETKVLERTLDLQLAKEAAELANKAKSDFLANVSHEIRTPMNAIMGMSQLVLETSLTNEQKDFVEIVYRSSESLLRIINDVLDLSKIEAGRMEFASEPFDLNLEIKDIQEFFIPEFEKKGLYLKLPSFEKPQFILGDPLRLRQILLNLIGNALKFTEHGGVELKIRKFLDVTPRLIFEVYDTGIGVPPSQSELIFESFTQAKVESVKNLGGTGLGLTISRRLAQGMGGVVYYSPNPSGGSLFGLDLPYRMTEAPVSIESSDTAFKDRLEGARLLLVEDNPFNQKLALLMLEKQKAVVVVATDGKDALFKLTEKPFDLILMDLRMPEMDGIECTKAIRQGGNGRSKANVPIVAMTANAYDSDRQKCLQAGMNGFVSKPINKQILLSTLYKLLN</sequence>
<evidence type="ECO:0000256" key="7">
    <source>
        <dbReference type="ARBA" id="ARBA00022840"/>
    </source>
</evidence>
<dbReference type="PROSITE" id="PS50109">
    <property type="entry name" value="HIS_KIN"/>
    <property type="match status" value="1"/>
</dbReference>
<dbReference type="STRING" id="1817772.A2527_13690"/>
<keyword evidence="8" id="KW-0902">Two-component regulatory system</keyword>
<dbReference type="Gene3D" id="3.30.450.20">
    <property type="entry name" value="PAS domain"/>
    <property type="match status" value="1"/>
</dbReference>
<dbReference type="SMART" id="SM00388">
    <property type="entry name" value="HisKA"/>
    <property type="match status" value="1"/>
</dbReference>
<keyword evidence="5" id="KW-0547">Nucleotide-binding</keyword>
<evidence type="ECO:0000259" key="10">
    <source>
        <dbReference type="PROSITE" id="PS50109"/>
    </source>
</evidence>
<dbReference type="InterPro" id="IPR005467">
    <property type="entry name" value="His_kinase_dom"/>
</dbReference>
<dbReference type="Gene3D" id="1.10.287.130">
    <property type="match status" value="1"/>
</dbReference>
<dbReference type="InterPro" id="IPR003594">
    <property type="entry name" value="HATPase_dom"/>
</dbReference>
<dbReference type="SUPFAM" id="SSF47384">
    <property type="entry name" value="Homodimeric domain of signal transducing histidine kinase"/>
    <property type="match status" value="1"/>
</dbReference>
<gene>
    <name evidence="13" type="ORF">A2527_13690</name>
</gene>
<dbReference type="SUPFAM" id="SSF52172">
    <property type="entry name" value="CheY-like"/>
    <property type="match status" value="1"/>
</dbReference>
<dbReference type="GO" id="GO:0000155">
    <property type="term" value="F:phosphorelay sensor kinase activity"/>
    <property type="evidence" value="ECO:0007669"/>
    <property type="project" value="InterPro"/>
</dbReference>
<dbReference type="PROSITE" id="PS50112">
    <property type="entry name" value="PAS"/>
    <property type="match status" value="1"/>
</dbReference>
<dbReference type="SMART" id="SM00448">
    <property type="entry name" value="REC"/>
    <property type="match status" value="1"/>
</dbReference>
<evidence type="ECO:0000256" key="2">
    <source>
        <dbReference type="ARBA" id="ARBA00012438"/>
    </source>
</evidence>
<dbReference type="AlphaFoldDB" id="A0A1F6G5A7"/>
<dbReference type="InterPro" id="IPR001789">
    <property type="entry name" value="Sig_transdc_resp-reg_receiver"/>
</dbReference>
<evidence type="ECO:0000313" key="13">
    <source>
        <dbReference type="EMBL" id="OGG93291.1"/>
    </source>
</evidence>
<feature type="domain" description="PAS" evidence="12">
    <location>
        <begin position="1"/>
        <end position="71"/>
    </location>
</feature>
<dbReference type="EMBL" id="MFNE01000052">
    <property type="protein sequence ID" value="OGG93291.1"/>
    <property type="molecule type" value="Genomic_DNA"/>
</dbReference>
<proteinExistence type="predicted"/>
<dbReference type="InterPro" id="IPR003661">
    <property type="entry name" value="HisK_dim/P_dom"/>
</dbReference>
<dbReference type="Pfam" id="PF02518">
    <property type="entry name" value="HATPase_c"/>
    <property type="match status" value="1"/>
</dbReference>